<feature type="domain" description="Type I restriction enzyme HindI endonuclease subunit-like C-terminal" evidence="1">
    <location>
        <begin position="3"/>
        <end position="115"/>
    </location>
</feature>
<dbReference type="EMBL" id="JAPCIO010000014">
    <property type="protein sequence ID" value="MCW1149160.1"/>
    <property type="molecule type" value="Genomic_DNA"/>
</dbReference>
<dbReference type="InterPro" id="IPR021810">
    <property type="entry name" value="T1RH-like_C"/>
</dbReference>
<dbReference type="Pfam" id="PF11867">
    <property type="entry name" value="T1RH-like_C"/>
    <property type="match status" value="1"/>
</dbReference>
<dbReference type="RefSeq" id="WP_264369879.1">
    <property type="nucleotide sequence ID" value="NZ_JAPCIO010000014.1"/>
</dbReference>
<evidence type="ECO:0000313" key="2">
    <source>
        <dbReference type="EMBL" id="MCW1149160.1"/>
    </source>
</evidence>
<dbReference type="Proteomes" id="UP001165677">
    <property type="component" value="Unassembled WGS sequence"/>
</dbReference>
<evidence type="ECO:0000313" key="3">
    <source>
        <dbReference type="Proteomes" id="UP001165677"/>
    </source>
</evidence>
<accession>A0ABT3EKR8</accession>
<proteinExistence type="predicted"/>
<comment type="caution">
    <text evidence="2">The sequence shown here is derived from an EMBL/GenBank/DDBJ whole genome shotgun (WGS) entry which is preliminary data.</text>
</comment>
<reference evidence="2" key="1">
    <citation type="submission" date="2022-10" db="EMBL/GenBank/DDBJ databases">
        <title>Flavobacterium sp. nov., a bacterium isolated from lake sediment.</title>
        <authorList>
            <person name="Qu J.-H."/>
        </authorList>
    </citation>
    <scope>NUCLEOTIDE SEQUENCE</scope>
    <source>
        <strain evidence="2">TH16-21</strain>
    </source>
</reference>
<protein>
    <submittedName>
        <fullName evidence="2">DUF3387 domain-containing protein</fullName>
    </submittedName>
</protein>
<gene>
    <name evidence="2" type="ORF">OJ995_13100</name>
</gene>
<keyword evidence="3" id="KW-1185">Reference proteome</keyword>
<sequence>MDSYTTIAELVERAKEMQDEDKRKSELGLSDEELAFYDILAAKKDIINEAGPIQDVVHNVVKAVKSNLQIDWTNKEDAKAAIRLAVKKELRGKVSILELNAILQEIMEQAEGQFKEWRA</sequence>
<evidence type="ECO:0000259" key="1">
    <source>
        <dbReference type="Pfam" id="PF11867"/>
    </source>
</evidence>
<organism evidence="2 3">
    <name type="scientific">Flavobacterium lacisediminis</name>
    <dbReference type="NCBI Taxonomy" id="2989705"/>
    <lineage>
        <taxon>Bacteria</taxon>
        <taxon>Pseudomonadati</taxon>
        <taxon>Bacteroidota</taxon>
        <taxon>Flavobacteriia</taxon>
        <taxon>Flavobacteriales</taxon>
        <taxon>Flavobacteriaceae</taxon>
        <taxon>Flavobacterium</taxon>
    </lineage>
</organism>
<name>A0ABT3EKR8_9FLAO</name>